<reference evidence="8 9" key="1">
    <citation type="journal article" date="2019" name="Int. J. Syst. Evol. Microbiol.">
        <title>The Global Catalogue of Microorganisms (GCM) 10K type strain sequencing project: providing services to taxonomists for standard genome sequencing and annotation.</title>
        <authorList>
            <consortium name="The Broad Institute Genomics Platform"/>
            <consortium name="The Broad Institute Genome Sequencing Center for Infectious Disease"/>
            <person name="Wu L."/>
            <person name="Ma J."/>
        </authorList>
    </citation>
    <scope>NUCLEOTIDE SEQUENCE [LARGE SCALE GENOMIC DNA]</scope>
    <source>
        <strain evidence="8 9">NBRC 111368</strain>
    </source>
</reference>
<evidence type="ECO:0000256" key="1">
    <source>
        <dbReference type="ARBA" id="ARBA00006601"/>
    </source>
</evidence>
<dbReference type="InterPro" id="IPR028359">
    <property type="entry name" value="UDP_ManNAc/GlcNAc_DH"/>
</dbReference>
<evidence type="ECO:0000256" key="6">
    <source>
        <dbReference type="SAM" id="MobiDB-lite"/>
    </source>
</evidence>
<dbReference type="InterPro" id="IPR036291">
    <property type="entry name" value="NAD(P)-bd_dom_sf"/>
</dbReference>
<evidence type="ECO:0000259" key="7">
    <source>
        <dbReference type="Pfam" id="PF03721"/>
    </source>
</evidence>
<accession>A0ABD5S216</accession>
<sequence>MTEIGVVGLGYAGLPLALAFAQEGLPVTAYDIDEQRVETLRAGGDPLGDGMKTDEESIAYTADPAELSDCSVVFVSVPTPVSADSEPDTSALRSAGRTVGEHLSHGATV</sequence>
<evidence type="ECO:0000256" key="4">
    <source>
        <dbReference type="ARBA" id="ARBA00030172"/>
    </source>
</evidence>
<dbReference type="Pfam" id="PF03721">
    <property type="entry name" value="UDPG_MGDP_dh_N"/>
    <property type="match status" value="1"/>
</dbReference>
<dbReference type="PANTHER" id="PTHR43491:SF2">
    <property type="entry name" value="UDP-N-ACETYL-D-MANNOSAMINE DEHYDROGENASE"/>
    <property type="match status" value="1"/>
</dbReference>
<dbReference type="GO" id="GO:0089714">
    <property type="term" value="F:UDP-N-acetyl-D-mannosamine dehydrogenase activity"/>
    <property type="evidence" value="ECO:0007669"/>
    <property type="project" value="UniProtKB-EC"/>
</dbReference>
<dbReference type="Proteomes" id="UP001596328">
    <property type="component" value="Unassembled WGS sequence"/>
</dbReference>
<gene>
    <name evidence="8" type="ORF">ACFQE1_11350</name>
</gene>
<proteinExistence type="inferred from homology"/>
<organism evidence="8 9">
    <name type="scientific">Halobium palmae</name>
    <dbReference type="NCBI Taxonomy" id="1776492"/>
    <lineage>
        <taxon>Archaea</taxon>
        <taxon>Methanobacteriati</taxon>
        <taxon>Methanobacteriota</taxon>
        <taxon>Stenosarchaea group</taxon>
        <taxon>Halobacteria</taxon>
        <taxon>Halobacteriales</taxon>
        <taxon>Haloferacaceae</taxon>
        <taxon>Halobium</taxon>
    </lineage>
</organism>
<feature type="domain" description="UDP-glucose/GDP-mannose dehydrogenase N-terminal" evidence="7">
    <location>
        <begin position="3"/>
        <end position="109"/>
    </location>
</feature>
<dbReference type="PIRSF" id="PIRSF500136">
    <property type="entry name" value="UDP_ManNAc_DH"/>
    <property type="match status" value="1"/>
</dbReference>
<protein>
    <recommendedName>
        <fullName evidence="3">UDP-N-acetyl-D-mannosamine dehydrogenase</fullName>
        <ecNumber evidence="2">1.1.1.336</ecNumber>
    </recommendedName>
    <alternativeName>
        <fullName evidence="4">UDP-ManNAc 6-dehydrogenase</fullName>
    </alternativeName>
</protein>
<dbReference type="InterPro" id="IPR001732">
    <property type="entry name" value="UDP-Glc/GDP-Man_DH_N"/>
</dbReference>
<evidence type="ECO:0000313" key="9">
    <source>
        <dbReference type="Proteomes" id="UP001596328"/>
    </source>
</evidence>
<keyword evidence="9" id="KW-1185">Reference proteome</keyword>
<dbReference type="EMBL" id="JBHSWU010000336">
    <property type="protein sequence ID" value="MFC6724957.1"/>
    <property type="molecule type" value="Genomic_DNA"/>
</dbReference>
<dbReference type="PIRSF" id="PIRSF000124">
    <property type="entry name" value="UDPglc_GDPman_dh"/>
    <property type="match status" value="1"/>
</dbReference>
<dbReference type="PANTHER" id="PTHR43491">
    <property type="entry name" value="UDP-N-ACETYL-D-MANNOSAMINE DEHYDROGENASE"/>
    <property type="match status" value="1"/>
</dbReference>
<evidence type="ECO:0000256" key="5">
    <source>
        <dbReference type="ARBA" id="ARBA00049130"/>
    </source>
</evidence>
<name>A0ABD5S216_9EURY</name>
<feature type="non-terminal residue" evidence="8">
    <location>
        <position position="109"/>
    </location>
</feature>
<dbReference type="Gene3D" id="3.40.50.720">
    <property type="entry name" value="NAD(P)-binding Rossmann-like Domain"/>
    <property type="match status" value="1"/>
</dbReference>
<comment type="catalytic activity">
    <reaction evidence="5">
        <text>UDP-N-acetyl-alpha-D-mannosamine + 2 NAD(+) + H2O = UDP-N-acetyl-alpha-D-mannosaminouronate + 2 NADH + 3 H(+)</text>
        <dbReference type="Rhea" id="RHEA:25780"/>
        <dbReference type="ChEBI" id="CHEBI:15377"/>
        <dbReference type="ChEBI" id="CHEBI:15378"/>
        <dbReference type="ChEBI" id="CHEBI:57540"/>
        <dbReference type="ChEBI" id="CHEBI:57945"/>
        <dbReference type="ChEBI" id="CHEBI:68623"/>
        <dbReference type="ChEBI" id="CHEBI:70731"/>
        <dbReference type="EC" id="1.1.1.336"/>
    </reaction>
</comment>
<dbReference type="AlphaFoldDB" id="A0ABD5S216"/>
<feature type="region of interest" description="Disordered" evidence="6">
    <location>
        <begin position="79"/>
        <end position="109"/>
    </location>
</feature>
<feature type="compositionally biased region" description="Basic and acidic residues" evidence="6">
    <location>
        <begin position="99"/>
        <end position="109"/>
    </location>
</feature>
<dbReference type="EC" id="1.1.1.336" evidence="2"/>
<dbReference type="InterPro" id="IPR017476">
    <property type="entry name" value="UDP-Glc/GDP-Man"/>
</dbReference>
<evidence type="ECO:0000256" key="3">
    <source>
        <dbReference type="ARBA" id="ARBA00016796"/>
    </source>
</evidence>
<evidence type="ECO:0000256" key="2">
    <source>
        <dbReference type="ARBA" id="ARBA00012935"/>
    </source>
</evidence>
<comment type="caution">
    <text evidence="8">The sequence shown here is derived from an EMBL/GenBank/DDBJ whole genome shotgun (WGS) entry which is preliminary data.</text>
</comment>
<dbReference type="SUPFAM" id="SSF51735">
    <property type="entry name" value="NAD(P)-binding Rossmann-fold domains"/>
    <property type="match status" value="1"/>
</dbReference>
<evidence type="ECO:0000313" key="8">
    <source>
        <dbReference type="EMBL" id="MFC6724957.1"/>
    </source>
</evidence>
<comment type="similarity">
    <text evidence="1">Belongs to the UDP-glucose/GDP-mannose dehydrogenase family.</text>
</comment>